<dbReference type="PROSITE" id="PS50213">
    <property type="entry name" value="FAS1"/>
    <property type="match status" value="1"/>
</dbReference>
<reference evidence="3" key="1">
    <citation type="submission" date="2017-02" db="EMBL/GenBank/DDBJ databases">
        <authorList>
            <person name="Varghese N."/>
            <person name="Submissions S."/>
        </authorList>
    </citation>
    <scope>NUCLEOTIDE SEQUENCE [LARGE SCALE GENOMIC DNA]</scope>
    <source>
        <strain evidence="3">DSM 22270</strain>
    </source>
</reference>
<dbReference type="Pfam" id="PF02469">
    <property type="entry name" value="Fasciclin"/>
    <property type="match status" value="1"/>
</dbReference>
<evidence type="ECO:0000259" key="1">
    <source>
        <dbReference type="PROSITE" id="PS50213"/>
    </source>
</evidence>
<accession>A0A1T5GX34</accession>
<dbReference type="PANTHER" id="PTHR10900">
    <property type="entry name" value="PERIOSTIN-RELATED"/>
    <property type="match status" value="1"/>
</dbReference>
<dbReference type="InterPro" id="IPR036378">
    <property type="entry name" value="FAS1_dom_sf"/>
</dbReference>
<sequence>MKKNRFVRRCLAFFLVAVLPSGIIISCKEKNEDIVKRKTITEVIIENERFSILEDIMIHAGMNDALRTGELTFFAPDNSAFGRANIFSSSVITSLPADSARKLINSHIIGKERIDYSSLKEGKKKTIRGNEVSLTKTDSVFAVNRADIILPDISAANGVIHIIDSLIVR</sequence>
<dbReference type="AlphaFoldDB" id="A0A1T5GX34"/>
<keyword evidence="3" id="KW-1185">Reference proteome</keyword>
<evidence type="ECO:0000313" key="3">
    <source>
        <dbReference type="Proteomes" id="UP000190897"/>
    </source>
</evidence>
<dbReference type="InterPro" id="IPR050904">
    <property type="entry name" value="Adhesion/Biosynth-related"/>
</dbReference>
<dbReference type="Gene3D" id="2.30.180.10">
    <property type="entry name" value="FAS1 domain"/>
    <property type="match status" value="1"/>
</dbReference>
<dbReference type="SMART" id="SM00554">
    <property type="entry name" value="FAS1"/>
    <property type="match status" value="1"/>
</dbReference>
<dbReference type="OrthoDB" id="954504at2"/>
<dbReference type="InterPro" id="IPR000782">
    <property type="entry name" value="FAS1_domain"/>
</dbReference>
<dbReference type="Proteomes" id="UP000190897">
    <property type="component" value="Unassembled WGS sequence"/>
</dbReference>
<dbReference type="EMBL" id="FUZA01000007">
    <property type="protein sequence ID" value="SKC12967.1"/>
    <property type="molecule type" value="Genomic_DNA"/>
</dbReference>
<dbReference type="STRING" id="651661.SAMN05660293_04502"/>
<name>A0A1T5GX34_9BACT</name>
<dbReference type="RefSeq" id="WP_082216985.1">
    <property type="nucleotide sequence ID" value="NZ_FUZA01000007.1"/>
</dbReference>
<feature type="domain" description="FAS1" evidence="1">
    <location>
        <begin position="37"/>
        <end position="167"/>
    </location>
</feature>
<gene>
    <name evidence="2" type="ORF">SAMN05660293_04502</name>
</gene>
<protein>
    <submittedName>
        <fullName evidence="2">Uncaracterized surface protein containing fasciclin (FAS1) repeats</fullName>
    </submittedName>
</protein>
<proteinExistence type="predicted"/>
<evidence type="ECO:0000313" key="2">
    <source>
        <dbReference type="EMBL" id="SKC12967.1"/>
    </source>
</evidence>
<dbReference type="SUPFAM" id="SSF82153">
    <property type="entry name" value="FAS1 domain"/>
    <property type="match status" value="1"/>
</dbReference>
<dbReference type="PANTHER" id="PTHR10900:SF77">
    <property type="entry name" value="FI19380P1"/>
    <property type="match status" value="1"/>
</dbReference>
<organism evidence="2 3">
    <name type="scientific">Dyadobacter psychrophilus</name>
    <dbReference type="NCBI Taxonomy" id="651661"/>
    <lineage>
        <taxon>Bacteria</taxon>
        <taxon>Pseudomonadati</taxon>
        <taxon>Bacteroidota</taxon>
        <taxon>Cytophagia</taxon>
        <taxon>Cytophagales</taxon>
        <taxon>Spirosomataceae</taxon>
        <taxon>Dyadobacter</taxon>
    </lineage>
</organism>
<dbReference type="PROSITE" id="PS51257">
    <property type="entry name" value="PROKAR_LIPOPROTEIN"/>
    <property type="match status" value="1"/>
</dbReference>